<dbReference type="AlphaFoldDB" id="A0A1V4HP28"/>
<keyword evidence="3" id="KW-1185">Reference proteome</keyword>
<gene>
    <name evidence="2" type="ORF">BC351_21210</name>
</gene>
<protein>
    <submittedName>
        <fullName evidence="2">Uncharacterized protein</fullName>
    </submittedName>
</protein>
<reference evidence="3" key="1">
    <citation type="submission" date="2016-07" db="EMBL/GenBank/DDBJ databases">
        <authorList>
            <person name="Florea S."/>
            <person name="Webb J.S."/>
            <person name="Jaromczyk J."/>
            <person name="Schardl C.L."/>
        </authorList>
    </citation>
    <scope>NUCLEOTIDE SEQUENCE [LARGE SCALE GENOMIC DNA]</scope>
    <source>
        <strain evidence="3">CY1</strain>
    </source>
</reference>
<keyword evidence="1" id="KW-0472">Membrane</keyword>
<evidence type="ECO:0000313" key="2">
    <source>
        <dbReference type="EMBL" id="OPH59468.1"/>
    </source>
</evidence>
<keyword evidence="1" id="KW-1133">Transmembrane helix</keyword>
<accession>A0A1V4HP28</accession>
<feature type="transmembrane region" description="Helical" evidence="1">
    <location>
        <begin position="40"/>
        <end position="62"/>
    </location>
</feature>
<sequence>MLFMGTKPRRQIAFLSLLGITQLHLRNPLIIMWWSAAFPGFGHLLLSKYFRGFILIGWEMFINTQMHLNEAMVYTFIGHFEQANDVIQLRWMSLYAPVYLFAIYDSYRTSIDLNHQYILAKRENAPIAPFKMAGMEINYLDKRSPSLGVVWSLLMPGMGQLFTHRIIMAFFVLGNWIMLCYWSHLLEGIHFLILGDLTRSASVITMHWILFLPSIYGFAVYDTYVNTVEYNKLFDHEQAVMLKADYQHPQFLFPQSPQQKGGG</sequence>
<feature type="transmembrane region" description="Helical" evidence="1">
    <location>
        <begin position="166"/>
        <end position="184"/>
    </location>
</feature>
<dbReference type="Proteomes" id="UP000190626">
    <property type="component" value="Unassembled WGS sequence"/>
</dbReference>
<feature type="transmembrane region" description="Helical" evidence="1">
    <location>
        <begin position="12"/>
        <end position="34"/>
    </location>
</feature>
<dbReference type="STRING" id="1469647.BC351_21210"/>
<evidence type="ECO:0000256" key="1">
    <source>
        <dbReference type="SAM" id="Phobius"/>
    </source>
</evidence>
<feature type="transmembrane region" description="Helical" evidence="1">
    <location>
        <begin position="204"/>
        <end position="224"/>
    </location>
</feature>
<comment type="caution">
    <text evidence="2">The sequence shown here is derived from an EMBL/GenBank/DDBJ whole genome shotgun (WGS) entry which is preliminary data.</text>
</comment>
<name>A0A1V4HP28_9BACL</name>
<proteinExistence type="predicted"/>
<organism evidence="2 3">
    <name type="scientific">Paenibacillus ferrarius</name>
    <dbReference type="NCBI Taxonomy" id="1469647"/>
    <lineage>
        <taxon>Bacteria</taxon>
        <taxon>Bacillati</taxon>
        <taxon>Bacillota</taxon>
        <taxon>Bacilli</taxon>
        <taxon>Bacillales</taxon>
        <taxon>Paenibacillaceae</taxon>
        <taxon>Paenibacillus</taxon>
    </lineage>
</organism>
<evidence type="ECO:0000313" key="3">
    <source>
        <dbReference type="Proteomes" id="UP000190626"/>
    </source>
</evidence>
<dbReference type="EMBL" id="MBTG01000007">
    <property type="protein sequence ID" value="OPH59468.1"/>
    <property type="molecule type" value="Genomic_DNA"/>
</dbReference>
<keyword evidence="1" id="KW-0812">Transmembrane</keyword>
<dbReference type="OrthoDB" id="1681403at2"/>